<sequence length="87" mass="10095">MWTPTIHCCQLPLLSRDLLITFCYHSTNYYCRVLGFQASKLEQFSLTLRLSLSLVDYGDLKKPRNRRSRILCAKHGDHPIGDPTTLR</sequence>
<accession>A0A1Q3EI08</accession>
<keyword evidence="2" id="KW-1185">Reference proteome</keyword>
<proteinExistence type="predicted"/>
<dbReference type="Proteomes" id="UP000188533">
    <property type="component" value="Unassembled WGS sequence"/>
</dbReference>
<protein>
    <submittedName>
        <fullName evidence="1">Uncharacterized protein</fullName>
    </submittedName>
</protein>
<dbReference type="EMBL" id="BDGU01000355">
    <property type="protein sequence ID" value="GAW06853.1"/>
    <property type="molecule type" value="Genomic_DNA"/>
</dbReference>
<dbReference type="AlphaFoldDB" id="A0A1Q3EI08"/>
<gene>
    <name evidence="1" type="ORF">LENED_008805</name>
</gene>
<organism evidence="1 2">
    <name type="scientific">Lentinula edodes</name>
    <name type="common">Shiitake mushroom</name>
    <name type="synonym">Lentinus edodes</name>
    <dbReference type="NCBI Taxonomy" id="5353"/>
    <lineage>
        <taxon>Eukaryota</taxon>
        <taxon>Fungi</taxon>
        <taxon>Dikarya</taxon>
        <taxon>Basidiomycota</taxon>
        <taxon>Agaricomycotina</taxon>
        <taxon>Agaricomycetes</taxon>
        <taxon>Agaricomycetidae</taxon>
        <taxon>Agaricales</taxon>
        <taxon>Marasmiineae</taxon>
        <taxon>Omphalotaceae</taxon>
        <taxon>Lentinula</taxon>
    </lineage>
</organism>
<comment type="caution">
    <text evidence="1">The sequence shown here is derived from an EMBL/GenBank/DDBJ whole genome shotgun (WGS) entry which is preliminary data.</text>
</comment>
<reference evidence="1 2" key="2">
    <citation type="submission" date="2017-02" db="EMBL/GenBank/DDBJ databases">
        <title>A genome survey and senescence transcriptome analysis in Lentinula edodes.</title>
        <authorList>
            <person name="Sakamoto Y."/>
            <person name="Nakade K."/>
            <person name="Sato S."/>
            <person name="Yoshida Y."/>
            <person name="Miyazaki K."/>
            <person name="Natsume S."/>
            <person name="Konno N."/>
        </authorList>
    </citation>
    <scope>NUCLEOTIDE SEQUENCE [LARGE SCALE GENOMIC DNA]</scope>
    <source>
        <strain evidence="1 2">NBRC 111202</strain>
    </source>
</reference>
<reference evidence="1 2" key="1">
    <citation type="submission" date="2016-08" db="EMBL/GenBank/DDBJ databases">
        <authorList>
            <consortium name="Lentinula edodes genome sequencing consortium"/>
            <person name="Sakamoto Y."/>
            <person name="Nakade K."/>
            <person name="Sato S."/>
            <person name="Yoshida Y."/>
            <person name="Miyazaki K."/>
            <person name="Natsume S."/>
            <person name="Konno N."/>
        </authorList>
    </citation>
    <scope>NUCLEOTIDE SEQUENCE [LARGE SCALE GENOMIC DNA]</scope>
    <source>
        <strain evidence="1 2">NBRC 111202</strain>
    </source>
</reference>
<evidence type="ECO:0000313" key="1">
    <source>
        <dbReference type="EMBL" id="GAW06853.1"/>
    </source>
</evidence>
<name>A0A1Q3EI08_LENED</name>
<evidence type="ECO:0000313" key="2">
    <source>
        <dbReference type="Proteomes" id="UP000188533"/>
    </source>
</evidence>